<dbReference type="PANTHER" id="PTHR42792">
    <property type="entry name" value="FLAGELLIN"/>
    <property type="match status" value="1"/>
</dbReference>
<dbReference type="EMBL" id="JACHJS010000001">
    <property type="protein sequence ID" value="MBB4968349.1"/>
    <property type="molecule type" value="Genomic_DNA"/>
</dbReference>
<protein>
    <recommendedName>
        <fullName evidence="3">Flagellin</fullName>
    </recommendedName>
</protein>
<dbReference type="GO" id="GO:0005198">
    <property type="term" value="F:structural molecule activity"/>
    <property type="evidence" value="ECO:0007669"/>
    <property type="project" value="UniProtKB-UniRule"/>
</dbReference>
<proteinExistence type="inferred from homology"/>
<feature type="compositionally biased region" description="Polar residues" evidence="4">
    <location>
        <begin position="10"/>
        <end position="20"/>
    </location>
</feature>
<comment type="similarity">
    <text evidence="1 3">Belongs to the bacterial flagellin family.</text>
</comment>
<sequence length="300" mass="31714">MRDPMGIGISRTTELSSSQRTLSALRANQNRGEELRQQVTTGRKINTPSDSPTGAVAAMRLRTDLAAGERYTRSAADGTARLGTAENALLGVSNYLNQARDLVVQGLNATASDPTARVALAGQIESLRDAALSAANTSYLGRPVFGGTTANSRAFDDSGAYLGDDGEVLRRVDARTQVRVDVPSTVFGTGTDSVFSVLSTVASKLRSGDPTLNTELDRVDSRLSSVNTELAAVGSRYSRLTTAVDVAKDRAVTLTGQLSDIEEVDLTEAVVSLQTQSTAYQAALAATARIQQPSLLDFLR</sequence>
<dbReference type="Pfam" id="PF00669">
    <property type="entry name" value="Flagellin_N"/>
    <property type="match status" value="1"/>
</dbReference>
<feature type="region of interest" description="Disordered" evidence="4">
    <location>
        <begin position="1"/>
        <end position="20"/>
    </location>
</feature>
<comment type="function">
    <text evidence="3">Flagellin is the subunit protein which polymerizes to form the filaments of bacterial flagella.</text>
</comment>
<evidence type="ECO:0000256" key="4">
    <source>
        <dbReference type="SAM" id="MobiDB-lite"/>
    </source>
</evidence>
<dbReference type="PANTHER" id="PTHR42792:SF1">
    <property type="entry name" value="FLAGELLAR HOOK-ASSOCIATED PROTEIN 3"/>
    <property type="match status" value="1"/>
</dbReference>
<dbReference type="InterPro" id="IPR001492">
    <property type="entry name" value="Flagellin"/>
</dbReference>
<evidence type="ECO:0000256" key="3">
    <source>
        <dbReference type="RuleBase" id="RU362073"/>
    </source>
</evidence>
<dbReference type="RefSeq" id="WP_312865863.1">
    <property type="nucleotide sequence ID" value="NZ_BAABAI010000028.1"/>
</dbReference>
<keyword evidence="8" id="KW-1185">Reference proteome</keyword>
<dbReference type="Gene3D" id="1.20.1330.10">
    <property type="entry name" value="f41 fragment of flagellin, N-terminal domain"/>
    <property type="match status" value="1"/>
</dbReference>
<dbReference type="Proteomes" id="UP000542674">
    <property type="component" value="Unassembled WGS sequence"/>
</dbReference>
<comment type="subcellular location">
    <subcellularLocation>
        <location evidence="3">Secreted</location>
    </subcellularLocation>
    <subcellularLocation>
        <location evidence="3">Bacterial flagellum</location>
    </subcellularLocation>
</comment>
<evidence type="ECO:0000256" key="2">
    <source>
        <dbReference type="ARBA" id="ARBA00023143"/>
    </source>
</evidence>
<evidence type="ECO:0000313" key="7">
    <source>
        <dbReference type="EMBL" id="MBB4968349.1"/>
    </source>
</evidence>
<feature type="domain" description="Flagellin C-terminal" evidence="6">
    <location>
        <begin position="216"/>
        <end position="299"/>
    </location>
</feature>
<feature type="compositionally biased region" description="Polar residues" evidence="4">
    <location>
        <begin position="37"/>
        <end position="52"/>
    </location>
</feature>
<dbReference type="InterPro" id="IPR046358">
    <property type="entry name" value="Flagellin_C"/>
</dbReference>
<gene>
    <name evidence="7" type="ORF">F4559_005708</name>
</gene>
<dbReference type="InterPro" id="IPR001029">
    <property type="entry name" value="Flagellin_N"/>
</dbReference>
<dbReference type="GO" id="GO:0005576">
    <property type="term" value="C:extracellular region"/>
    <property type="evidence" value="ECO:0007669"/>
    <property type="project" value="UniProtKB-SubCell"/>
</dbReference>
<name>A0A7W7T856_9PSEU</name>
<evidence type="ECO:0000259" key="5">
    <source>
        <dbReference type="Pfam" id="PF00669"/>
    </source>
</evidence>
<reference evidence="7 8" key="1">
    <citation type="submission" date="2020-08" db="EMBL/GenBank/DDBJ databases">
        <title>Sequencing the genomes of 1000 actinobacteria strains.</title>
        <authorList>
            <person name="Klenk H.-P."/>
        </authorList>
    </citation>
    <scope>NUCLEOTIDE SEQUENCE [LARGE SCALE GENOMIC DNA]</scope>
    <source>
        <strain evidence="7 8">DSM 45084</strain>
    </source>
</reference>
<evidence type="ECO:0000259" key="6">
    <source>
        <dbReference type="Pfam" id="PF00700"/>
    </source>
</evidence>
<keyword evidence="7" id="KW-0969">Cilium</keyword>
<accession>A0A7W7T856</accession>
<evidence type="ECO:0000313" key="8">
    <source>
        <dbReference type="Proteomes" id="UP000542674"/>
    </source>
</evidence>
<feature type="domain" description="Flagellin N-terminal" evidence="5">
    <location>
        <begin position="16"/>
        <end position="148"/>
    </location>
</feature>
<keyword evidence="7" id="KW-0966">Cell projection</keyword>
<keyword evidence="3" id="KW-0964">Secreted</keyword>
<dbReference type="AlphaFoldDB" id="A0A7W7T856"/>
<comment type="caution">
    <text evidence="7">The sequence shown here is derived from an EMBL/GenBank/DDBJ whole genome shotgun (WGS) entry which is preliminary data.</text>
</comment>
<keyword evidence="7" id="KW-0282">Flagellum</keyword>
<evidence type="ECO:0000256" key="1">
    <source>
        <dbReference type="ARBA" id="ARBA00005709"/>
    </source>
</evidence>
<dbReference type="SUPFAM" id="SSF64518">
    <property type="entry name" value="Phase 1 flagellin"/>
    <property type="match status" value="1"/>
</dbReference>
<dbReference type="GO" id="GO:0009288">
    <property type="term" value="C:bacterial-type flagellum"/>
    <property type="evidence" value="ECO:0007669"/>
    <property type="project" value="UniProtKB-SubCell"/>
</dbReference>
<keyword evidence="2 3" id="KW-0975">Bacterial flagellum</keyword>
<feature type="region of interest" description="Disordered" evidence="4">
    <location>
        <begin position="29"/>
        <end position="54"/>
    </location>
</feature>
<organism evidence="7 8">
    <name type="scientific">Saccharothrix violaceirubra</name>
    <dbReference type="NCBI Taxonomy" id="413306"/>
    <lineage>
        <taxon>Bacteria</taxon>
        <taxon>Bacillati</taxon>
        <taxon>Actinomycetota</taxon>
        <taxon>Actinomycetes</taxon>
        <taxon>Pseudonocardiales</taxon>
        <taxon>Pseudonocardiaceae</taxon>
        <taxon>Saccharothrix</taxon>
    </lineage>
</organism>
<dbReference type="Pfam" id="PF00700">
    <property type="entry name" value="Flagellin_C"/>
    <property type="match status" value="1"/>
</dbReference>